<proteinExistence type="predicted"/>
<organism evidence="1 2">
    <name type="scientific">Sporomusa silvacetica DSM 10669</name>
    <dbReference type="NCBI Taxonomy" id="1123289"/>
    <lineage>
        <taxon>Bacteria</taxon>
        <taxon>Bacillati</taxon>
        <taxon>Bacillota</taxon>
        <taxon>Negativicutes</taxon>
        <taxon>Selenomonadales</taxon>
        <taxon>Sporomusaceae</taxon>
        <taxon>Sporomusa</taxon>
    </lineage>
</organism>
<protein>
    <submittedName>
        <fullName evidence="1">Uncharacterized protein</fullName>
    </submittedName>
</protein>
<gene>
    <name evidence="1" type="ORF">SPSIL_050180</name>
</gene>
<dbReference type="Proteomes" id="UP000216752">
    <property type="component" value="Chromosome"/>
</dbReference>
<reference evidence="1" key="1">
    <citation type="submission" date="2024-05" db="EMBL/GenBank/DDBJ databases">
        <title>Isolation and characterization of Sporomusa carbonis sp. nov., a carboxydotrophic hydrogenogen in the genus of Sporomusa isolated from a charcoal burning pile.</title>
        <authorList>
            <person name="Boeer T."/>
            <person name="Rosenbaum F."/>
            <person name="Eysell L."/>
            <person name="Mueller V."/>
            <person name="Daniel R."/>
            <person name="Poehlein A."/>
        </authorList>
    </citation>
    <scope>NUCLEOTIDE SEQUENCE [LARGE SCALE GENOMIC DNA]</scope>
    <source>
        <strain evidence="1">DSM 10669</strain>
    </source>
</reference>
<dbReference type="RefSeq" id="WP_144034003.1">
    <property type="nucleotide sequence ID" value="NZ_CP155573.1"/>
</dbReference>
<dbReference type="EMBL" id="CP155573">
    <property type="protein sequence ID" value="XFO68794.1"/>
    <property type="molecule type" value="Genomic_DNA"/>
</dbReference>
<accession>A0ABZ3IT00</accession>
<sequence length="453" mass="52921">MSTHYDGDEESVTYHRQGSDSGIEPLVYLRSFHDIRHSYVEISEEFRLFHNLYYDKKNDKYVLITDSGDEEDAIIVEGKSVKIRLKLLKQYLAIRQMHLAIYFEMMTYSEKSLEELGVNAGSKQNRTTNLCYDLIFRDAEELISTKGCKAFSRLIGKKLIGGMPREKCGIWPYEAEGEYVDFIIGVDDNGDNITHTSDPEVLATYFDSKGGAYHYLTPVFFSRDVLTKYYANPDKFTVEDGHLWCKGLWGLRMDNNHEKYIIVYLGDLGNELSIKEQRYWKSFNVPPEGYISEVNFRRSFLAEWTNPQQSDLVFKSTFEQLFGAWESCFGWPLFKSLSTEDEHNFKALRIPLTNDQAEFDQQVLSLAKVLIDSINEKQIEPFIEKDSNTKGISKFEKFLQVQSWTGYEEHIKFLRSLWDLRLGAGHRKGDPYKRGVHTLYWIKRNYPMHSMIF</sequence>
<evidence type="ECO:0000313" key="2">
    <source>
        <dbReference type="Proteomes" id="UP000216752"/>
    </source>
</evidence>
<name>A0ABZ3IT00_9FIRM</name>
<keyword evidence="2" id="KW-1185">Reference proteome</keyword>
<evidence type="ECO:0000313" key="1">
    <source>
        <dbReference type="EMBL" id="XFO68794.1"/>
    </source>
</evidence>